<dbReference type="Proteomes" id="UP000734854">
    <property type="component" value="Unassembled WGS sequence"/>
</dbReference>
<name>A0A8J5H4A7_ZINOF</name>
<evidence type="ECO:0000256" key="1">
    <source>
        <dbReference type="SAM" id="MobiDB-lite"/>
    </source>
</evidence>
<sequence>MTHELGGEIDGGDDEEESSSSTTILVVELVTFLGWSMFVGGNFEDFIDLRCSEIRIEAAKKKKRQFNVSGIGQEEDASAQFNVSECDLAVEETDCEEEREGHRRHGAEESLTALDVKTAWPCCRGEMG</sequence>
<protein>
    <submittedName>
        <fullName evidence="2">Uncharacterized protein</fullName>
    </submittedName>
</protein>
<evidence type="ECO:0000313" key="3">
    <source>
        <dbReference type="Proteomes" id="UP000734854"/>
    </source>
</evidence>
<organism evidence="2 3">
    <name type="scientific">Zingiber officinale</name>
    <name type="common">Ginger</name>
    <name type="synonym">Amomum zingiber</name>
    <dbReference type="NCBI Taxonomy" id="94328"/>
    <lineage>
        <taxon>Eukaryota</taxon>
        <taxon>Viridiplantae</taxon>
        <taxon>Streptophyta</taxon>
        <taxon>Embryophyta</taxon>
        <taxon>Tracheophyta</taxon>
        <taxon>Spermatophyta</taxon>
        <taxon>Magnoliopsida</taxon>
        <taxon>Liliopsida</taxon>
        <taxon>Zingiberales</taxon>
        <taxon>Zingiberaceae</taxon>
        <taxon>Zingiber</taxon>
    </lineage>
</organism>
<accession>A0A8J5H4A7</accession>
<gene>
    <name evidence="2" type="ORF">ZIOFF_027467</name>
</gene>
<reference evidence="2 3" key="1">
    <citation type="submission" date="2020-08" db="EMBL/GenBank/DDBJ databases">
        <title>Plant Genome Project.</title>
        <authorList>
            <person name="Zhang R.-G."/>
        </authorList>
    </citation>
    <scope>NUCLEOTIDE SEQUENCE [LARGE SCALE GENOMIC DNA]</scope>
    <source>
        <tissue evidence="2">Rhizome</tissue>
    </source>
</reference>
<comment type="caution">
    <text evidence="2">The sequence shown here is derived from an EMBL/GenBank/DDBJ whole genome shotgun (WGS) entry which is preliminary data.</text>
</comment>
<keyword evidence="3" id="KW-1185">Reference proteome</keyword>
<feature type="region of interest" description="Disordered" evidence="1">
    <location>
        <begin position="1"/>
        <end position="20"/>
    </location>
</feature>
<dbReference type="AlphaFoldDB" id="A0A8J5H4A7"/>
<proteinExistence type="predicted"/>
<dbReference type="EMBL" id="JACMSC010000008">
    <property type="protein sequence ID" value="KAG6509475.1"/>
    <property type="molecule type" value="Genomic_DNA"/>
</dbReference>
<evidence type="ECO:0000313" key="2">
    <source>
        <dbReference type="EMBL" id="KAG6509475.1"/>
    </source>
</evidence>